<dbReference type="RefSeq" id="WP_011391455.1">
    <property type="nucleotide sequence ID" value="NC_007643.1"/>
</dbReference>
<feature type="compositionally biased region" description="Low complexity" evidence="1">
    <location>
        <begin position="8"/>
        <end position="19"/>
    </location>
</feature>
<dbReference type="Proteomes" id="UP000001929">
    <property type="component" value="Chromosome"/>
</dbReference>
<feature type="transmembrane region" description="Helical" evidence="2">
    <location>
        <begin position="191"/>
        <end position="211"/>
    </location>
</feature>
<feature type="transmembrane region" description="Helical" evidence="2">
    <location>
        <begin position="148"/>
        <end position="170"/>
    </location>
</feature>
<dbReference type="AlphaFoldDB" id="Q2RMZ3"/>
<keyword evidence="2" id="KW-0812">Transmembrane</keyword>
<feature type="transmembrane region" description="Helical" evidence="2">
    <location>
        <begin position="32"/>
        <end position="50"/>
    </location>
</feature>
<keyword evidence="2" id="KW-1133">Transmembrane helix</keyword>
<dbReference type="EMBL" id="CP000230">
    <property type="protein sequence ID" value="ABC24502.1"/>
    <property type="molecule type" value="Genomic_DNA"/>
</dbReference>
<keyword evidence="5" id="KW-1185">Reference proteome</keyword>
<proteinExistence type="predicted"/>
<gene>
    <name evidence="4" type="ordered locus">Rru_A3708</name>
</gene>
<name>Q2RMZ3_RHORT</name>
<evidence type="ECO:0000259" key="3">
    <source>
        <dbReference type="Pfam" id="PF01757"/>
    </source>
</evidence>
<dbReference type="GO" id="GO:0016747">
    <property type="term" value="F:acyltransferase activity, transferring groups other than amino-acyl groups"/>
    <property type="evidence" value="ECO:0007669"/>
    <property type="project" value="InterPro"/>
</dbReference>
<feature type="transmembrane region" description="Helical" evidence="2">
    <location>
        <begin position="287"/>
        <end position="308"/>
    </location>
</feature>
<dbReference type="InterPro" id="IPR002656">
    <property type="entry name" value="Acyl_transf_3_dom"/>
</dbReference>
<evidence type="ECO:0000256" key="1">
    <source>
        <dbReference type="SAM" id="MobiDB-lite"/>
    </source>
</evidence>
<dbReference type="Pfam" id="PF01757">
    <property type="entry name" value="Acyl_transf_3"/>
    <property type="match status" value="1"/>
</dbReference>
<evidence type="ECO:0000313" key="5">
    <source>
        <dbReference type="Proteomes" id="UP000001929"/>
    </source>
</evidence>
<feature type="domain" description="Acyltransferase 3" evidence="3">
    <location>
        <begin position="25"/>
        <end position="372"/>
    </location>
</feature>
<dbReference type="HOGENOM" id="CLU_036097_2_0_5"/>
<sequence length="385" mass="42264">MAPHDLPIPRLSGSSPSPSDSKRNVGIDRIRIALTTLVILHHTAIVYGGSDGWFWRQEPNASNVFFVIFNTINQAYFMGLFFLLAGYYTPRSYERKGAVRYLADRLLRLGAPLLAFFFVLYPLTVAIARTSQGHPFWRGWGEMIVARAFGPGPLWFAEALLICAVGYAAWRGVRRGHEAPTSPLPALPSTRALALTAVGLGVASFAVRLAVPVGKDVLWLQLGYVPCYLYLFAAGCRTARSRLLERITAQDARPWMIVSAIAIFLLPIVMLTRSDAGAFEGGWTLNAFFYALWDPFVAWGVILGLLWAARRREAQRRTPLTDWLGRGAFGAFIVHPPVVVALSVWAATWSTSPWAKFALVGAGACAGSYAISAALRLVPGVRRVI</sequence>
<dbReference type="PANTHER" id="PTHR36927">
    <property type="entry name" value="BLR4337 PROTEIN"/>
    <property type="match status" value="1"/>
</dbReference>
<dbReference type="PANTHER" id="PTHR36927:SF4">
    <property type="entry name" value="BLR5718 PROTEIN"/>
    <property type="match status" value="1"/>
</dbReference>
<dbReference type="eggNOG" id="COG1835">
    <property type="taxonomic scope" value="Bacteria"/>
</dbReference>
<protein>
    <recommendedName>
        <fullName evidence="3">Acyltransferase 3 domain-containing protein</fullName>
    </recommendedName>
</protein>
<accession>Q2RMZ3</accession>
<organism evidence="4 5">
    <name type="scientific">Rhodospirillum rubrum (strain ATCC 11170 / ATH 1.1.1 / DSM 467 / LMG 4362 / NCIMB 8255 / S1)</name>
    <dbReference type="NCBI Taxonomy" id="269796"/>
    <lineage>
        <taxon>Bacteria</taxon>
        <taxon>Pseudomonadati</taxon>
        <taxon>Pseudomonadota</taxon>
        <taxon>Alphaproteobacteria</taxon>
        <taxon>Rhodospirillales</taxon>
        <taxon>Rhodospirillaceae</taxon>
        <taxon>Rhodospirillum</taxon>
    </lineage>
</organism>
<keyword evidence="2" id="KW-0472">Membrane</keyword>
<dbReference type="EnsemblBacteria" id="ABC24502">
    <property type="protein sequence ID" value="ABC24502"/>
    <property type="gene ID" value="Rru_A3708"/>
</dbReference>
<feature type="transmembrane region" description="Helical" evidence="2">
    <location>
        <begin position="354"/>
        <end position="378"/>
    </location>
</feature>
<feature type="transmembrane region" description="Helical" evidence="2">
    <location>
        <begin position="62"/>
        <end position="85"/>
    </location>
</feature>
<feature type="transmembrane region" description="Helical" evidence="2">
    <location>
        <begin position="217"/>
        <end position="234"/>
    </location>
</feature>
<evidence type="ECO:0000256" key="2">
    <source>
        <dbReference type="SAM" id="Phobius"/>
    </source>
</evidence>
<reference evidence="4 5" key="1">
    <citation type="journal article" date="2011" name="Stand. Genomic Sci.">
        <title>Complete genome sequence of Rhodospirillum rubrum type strain (S1).</title>
        <authorList>
            <person name="Munk A.C."/>
            <person name="Copeland A."/>
            <person name="Lucas S."/>
            <person name="Lapidus A."/>
            <person name="Del Rio T.G."/>
            <person name="Barry K."/>
            <person name="Detter J.C."/>
            <person name="Hammon N."/>
            <person name="Israni S."/>
            <person name="Pitluck S."/>
            <person name="Brettin T."/>
            <person name="Bruce D."/>
            <person name="Han C."/>
            <person name="Tapia R."/>
            <person name="Gilna P."/>
            <person name="Schmutz J."/>
            <person name="Larimer F."/>
            <person name="Land M."/>
            <person name="Kyrpides N.C."/>
            <person name="Mavromatis K."/>
            <person name="Richardson P."/>
            <person name="Rohde M."/>
            <person name="Goker M."/>
            <person name="Klenk H.P."/>
            <person name="Zhang Y."/>
            <person name="Roberts G.P."/>
            <person name="Reslewic S."/>
            <person name="Schwartz D.C."/>
        </authorList>
    </citation>
    <scope>NUCLEOTIDE SEQUENCE [LARGE SCALE GENOMIC DNA]</scope>
    <source>
        <strain evidence="5">ATCC 11170 / ATH 1.1.1 / DSM 467 / LMG 4362 / NCIMB 8255 / S1</strain>
    </source>
</reference>
<evidence type="ECO:0000313" key="4">
    <source>
        <dbReference type="EMBL" id="ABC24502.1"/>
    </source>
</evidence>
<feature type="transmembrane region" description="Helical" evidence="2">
    <location>
        <begin position="255"/>
        <end position="272"/>
    </location>
</feature>
<feature type="transmembrane region" description="Helical" evidence="2">
    <location>
        <begin position="329"/>
        <end position="348"/>
    </location>
</feature>
<dbReference type="PhylomeDB" id="Q2RMZ3"/>
<feature type="region of interest" description="Disordered" evidence="1">
    <location>
        <begin position="1"/>
        <end position="23"/>
    </location>
</feature>
<dbReference type="STRING" id="269796.Rru_A3708"/>
<dbReference type="InterPro" id="IPR050623">
    <property type="entry name" value="Glucan_succinyl_AcylTrfase"/>
</dbReference>
<feature type="transmembrane region" description="Helical" evidence="2">
    <location>
        <begin position="106"/>
        <end position="128"/>
    </location>
</feature>
<dbReference type="KEGG" id="rru:Rru_A3708"/>